<evidence type="ECO:0000313" key="3">
    <source>
        <dbReference type="EMBL" id="GFY94015.1"/>
    </source>
</evidence>
<dbReference type="PANTHER" id="PTHR10593:SF188">
    <property type="entry name" value="ZINC FINGER PROTEIN GAI-ASSOCIATED FACTOR 1"/>
    <property type="match status" value="1"/>
</dbReference>
<keyword evidence="4" id="KW-1185">Reference proteome</keyword>
<feature type="compositionally biased region" description="Low complexity" evidence="1">
    <location>
        <begin position="8"/>
        <end position="21"/>
    </location>
</feature>
<dbReference type="AlphaFoldDB" id="A0A7J0F5M7"/>
<evidence type="ECO:0000256" key="1">
    <source>
        <dbReference type="SAM" id="MobiDB-lite"/>
    </source>
</evidence>
<evidence type="ECO:0000259" key="2">
    <source>
        <dbReference type="Pfam" id="PF22992"/>
    </source>
</evidence>
<reference evidence="3 4" key="1">
    <citation type="submission" date="2019-07" db="EMBL/GenBank/DDBJ databases">
        <title>De Novo Assembly of kiwifruit Actinidia rufa.</title>
        <authorList>
            <person name="Sugita-Konishi S."/>
            <person name="Sato K."/>
            <person name="Mori E."/>
            <person name="Abe Y."/>
            <person name="Kisaki G."/>
            <person name="Hamano K."/>
            <person name="Suezawa K."/>
            <person name="Otani M."/>
            <person name="Fukuda T."/>
            <person name="Manabe T."/>
            <person name="Gomi K."/>
            <person name="Tabuchi M."/>
            <person name="Akimitsu K."/>
            <person name="Kataoka I."/>
        </authorList>
    </citation>
    <scope>NUCLEOTIDE SEQUENCE [LARGE SCALE GENOMIC DNA]</scope>
    <source>
        <strain evidence="4">cv. Fuchu</strain>
    </source>
</reference>
<dbReference type="OrthoDB" id="6354171at2759"/>
<feature type="region of interest" description="Disordered" evidence="1">
    <location>
        <begin position="1"/>
        <end position="46"/>
    </location>
</feature>
<gene>
    <name evidence="3" type="ORF">Acr_09g0004610</name>
</gene>
<dbReference type="EMBL" id="BJWL01000009">
    <property type="protein sequence ID" value="GFY94015.1"/>
    <property type="molecule type" value="Genomic_DNA"/>
</dbReference>
<accession>A0A7J0F5M7</accession>
<proteinExistence type="predicted"/>
<comment type="caution">
    <text evidence="3">The sequence shown here is derived from an EMBL/GenBank/DDBJ whole genome shotgun (WGS) entry which is preliminary data.</text>
</comment>
<dbReference type="InterPro" id="IPR031140">
    <property type="entry name" value="IDD1-16"/>
</dbReference>
<dbReference type="Proteomes" id="UP000585474">
    <property type="component" value="Unassembled WGS sequence"/>
</dbReference>
<dbReference type="GO" id="GO:0005634">
    <property type="term" value="C:nucleus"/>
    <property type="evidence" value="ECO:0007669"/>
    <property type="project" value="TreeGrafter"/>
</dbReference>
<feature type="domain" description="BIRD-IDD transcription factor fourth C2HC zinc finger" evidence="2">
    <location>
        <begin position="51"/>
        <end position="79"/>
    </location>
</feature>
<dbReference type="GO" id="GO:0003700">
    <property type="term" value="F:DNA-binding transcription factor activity"/>
    <property type="evidence" value="ECO:0007669"/>
    <property type="project" value="TreeGrafter"/>
</dbReference>
<organism evidence="3 4">
    <name type="scientific">Actinidia rufa</name>
    <dbReference type="NCBI Taxonomy" id="165716"/>
    <lineage>
        <taxon>Eukaryota</taxon>
        <taxon>Viridiplantae</taxon>
        <taxon>Streptophyta</taxon>
        <taxon>Embryophyta</taxon>
        <taxon>Tracheophyta</taxon>
        <taxon>Spermatophyta</taxon>
        <taxon>Magnoliopsida</taxon>
        <taxon>eudicotyledons</taxon>
        <taxon>Gunneridae</taxon>
        <taxon>Pentapetalae</taxon>
        <taxon>asterids</taxon>
        <taxon>Ericales</taxon>
        <taxon>Actinidiaceae</taxon>
        <taxon>Actinidia</taxon>
    </lineage>
</organism>
<evidence type="ECO:0000313" key="4">
    <source>
        <dbReference type="Proteomes" id="UP000585474"/>
    </source>
</evidence>
<dbReference type="Pfam" id="PF22992">
    <property type="entry name" value="C2CH-4th_BIRD-IDD"/>
    <property type="match status" value="1"/>
</dbReference>
<dbReference type="PANTHER" id="PTHR10593">
    <property type="entry name" value="SERINE/THREONINE-PROTEIN KINASE RIO"/>
    <property type="match status" value="1"/>
</dbReference>
<feature type="compositionally biased region" description="Pro residues" evidence="1">
    <location>
        <begin position="79"/>
        <end position="88"/>
    </location>
</feature>
<name>A0A7J0F5M7_9ERIC</name>
<protein>
    <submittedName>
        <fullName evidence="3">C2H2-like zinc finger protein</fullName>
    </submittedName>
</protein>
<dbReference type="InterPro" id="IPR055185">
    <property type="entry name" value="C2CH-4th_BIRD-IDD"/>
</dbReference>
<feature type="region of interest" description="Disordered" evidence="1">
    <location>
        <begin position="71"/>
        <end position="90"/>
    </location>
</feature>
<sequence length="327" mass="32977">MPTELENSSTASGEASVSSSGNQIVPPPAKKKRNLPGMPDPDSEVIALSPKRDSFITHRAFCDALAKESVKAQTVVASSPPPSPPPPLQTALSPAREMLTSVLPIQSADLPENPNPNPNRIIDDAPVTTGLTGSCSNTSSIGSTSSSVFASLFASTTAPPSLQPQEPGFTSLIRAMAPPPPPELRPPPPQPAMSATALLQKAAQMGAAATNASLLRGFGLVSSTSSASEWDRRQIEQESGSLAAGLGLGIPCDGGSGLKELMMGTPSVFGPKQTTLDLLGLGMAVGGGPNSGLSALMTSIGGGLDVATAAASLGGGEFTGKDMGRNS</sequence>